<dbReference type="PANTHER" id="PTHR30558">
    <property type="entry name" value="EXBD MEMBRANE COMPONENT OF PMF-DRIVEN MACROMOLECULE IMPORT SYSTEM"/>
    <property type="match status" value="1"/>
</dbReference>
<keyword evidence="7" id="KW-0653">Protein transport</keyword>
<keyword evidence="3" id="KW-1003">Cell membrane</keyword>
<evidence type="ECO:0000256" key="3">
    <source>
        <dbReference type="ARBA" id="ARBA00022475"/>
    </source>
</evidence>
<proteinExistence type="inferred from homology"/>
<keyword evidence="5" id="KW-1133">Transmembrane helix</keyword>
<evidence type="ECO:0000256" key="1">
    <source>
        <dbReference type="ARBA" id="ARBA00004162"/>
    </source>
</evidence>
<dbReference type="Pfam" id="PF02472">
    <property type="entry name" value="ExbD"/>
    <property type="match status" value="1"/>
</dbReference>
<dbReference type="RefSeq" id="WP_068847092.1">
    <property type="nucleotide sequence ID" value="NZ_LYDR01000063.1"/>
</dbReference>
<evidence type="ECO:0008006" key="11">
    <source>
        <dbReference type="Google" id="ProtNLM"/>
    </source>
</evidence>
<evidence type="ECO:0000313" key="10">
    <source>
        <dbReference type="Proteomes" id="UP000094828"/>
    </source>
</evidence>
<evidence type="ECO:0000256" key="8">
    <source>
        <dbReference type="SAM" id="MobiDB-lite"/>
    </source>
</evidence>
<dbReference type="Proteomes" id="UP000094828">
    <property type="component" value="Unassembled WGS sequence"/>
</dbReference>
<dbReference type="OrthoDB" id="9793581at2"/>
<reference evidence="9 10" key="1">
    <citation type="submission" date="2016-05" db="EMBL/GenBank/DDBJ databases">
        <title>Genomic and physiological characterization of Planctopirus sp. isolated from fresh water lake.</title>
        <authorList>
            <person name="Subhash Y."/>
            <person name="Ramana C."/>
        </authorList>
    </citation>
    <scope>NUCLEOTIDE SEQUENCE [LARGE SCALE GENOMIC DNA]</scope>
    <source>
        <strain evidence="9 10">JC280</strain>
    </source>
</reference>
<accession>A0A1C3EH56</accession>
<keyword evidence="7" id="KW-0813">Transport</keyword>
<organism evidence="9 10">
    <name type="scientific">Planctopirus hydrillae</name>
    <dbReference type="NCBI Taxonomy" id="1841610"/>
    <lineage>
        <taxon>Bacteria</taxon>
        <taxon>Pseudomonadati</taxon>
        <taxon>Planctomycetota</taxon>
        <taxon>Planctomycetia</taxon>
        <taxon>Planctomycetales</taxon>
        <taxon>Planctomycetaceae</taxon>
        <taxon>Planctopirus</taxon>
    </lineage>
</organism>
<dbReference type="AlphaFoldDB" id="A0A1C3EH56"/>
<evidence type="ECO:0000256" key="6">
    <source>
        <dbReference type="ARBA" id="ARBA00023136"/>
    </source>
</evidence>
<dbReference type="STRING" id="1841610.A6X21_19610"/>
<comment type="subcellular location">
    <subcellularLocation>
        <location evidence="1">Cell membrane</location>
        <topology evidence="1">Single-pass membrane protein</topology>
    </subcellularLocation>
    <subcellularLocation>
        <location evidence="7">Cell membrane</location>
        <topology evidence="7">Single-pass type II membrane protein</topology>
    </subcellularLocation>
</comment>
<sequence length="173" mass="18844">MNSPIRREQIPSNPLNRSTGNLLDVQPPARAERVRRKSNNTALNSVDLDITPMIDCVFLLLIFFMVSSTMQGTPDLDVPFAIHTQGVDSRQSTVLILRPGRNPGDRALITLEDSGQQISFAEIGPRVTEAVRNGQRNVVVKAEGDVAHGDVRDAMQAAAKVQGTSVFAGVREK</sequence>
<dbReference type="GO" id="GO:0005886">
    <property type="term" value="C:plasma membrane"/>
    <property type="evidence" value="ECO:0007669"/>
    <property type="project" value="UniProtKB-SubCell"/>
</dbReference>
<keyword evidence="10" id="KW-1185">Reference proteome</keyword>
<feature type="region of interest" description="Disordered" evidence="8">
    <location>
        <begin position="1"/>
        <end position="25"/>
    </location>
</feature>
<name>A0A1C3EH56_9PLAN</name>
<evidence type="ECO:0000256" key="5">
    <source>
        <dbReference type="ARBA" id="ARBA00022989"/>
    </source>
</evidence>
<dbReference type="EMBL" id="LYDR01000063">
    <property type="protein sequence ID" value="ODA32576.1"/>
    <property type="molecule type" value="Genomic_DNA"/>
</dbReference>
<evidence type="ECO:0000256" key="2">
    <source>
        <dbReference type="ARBA" id="ARBA00005811"/>
    </source>
</evidence>
<keyword evidence="6" id="KW-0472">Membrane</keyword>
<dbReference type="PANTHER" id="PTHR30558:SF3">
    <property type="entry name" value="BIOPOLYMER TRANSPORT PROTEIN EXBD-RELATED"/>
    <property type="match status" value="1"/>
</dbReference>
<gene>
    <name evidence="9" type="ORF">A6X21_19610</name>
</gene>
<dbReference type="GO" id="GO:0022857">
    <property type="term" value="F:transmembrane transporter activity"/>
    <property type="evidence" value="ECO:0007669"/>
    <property type="project" value="InterPro"/>
</dbReference>
<dbReference type="GO" id="GO:0015031">
    <property type="term" value="P:protein transport"/>
    <property type="evidence" value="ECO:0007669"/>
    <property type="project" value="UniProtKB-KW"/>
</dbReference>
<feature type="compositionally biased region" description="Polar residues" evidence="8">
    <location>
        <begin position="10"/>
        <end position="21"/>
    </location>
</feature>
<evidence type="ECO:0000313" key="9">
    <source>
        <dbReference type="EMBL" id="ODA32576.1"/>
    </source>
</evidence>
<dbReference type="InterPro" id="IPR003400">
    <property type="entry name" value="ExbD"/>
</dbReference>
<comment type="caution">
    <text evidence="9">The sequence shown here is derived from an EMBL/GenBank/DDBJ whole genome shotgun (WGS) entry which is preliminary data.</text>
</comment>
<protein>
    <recommendedName>
        <fullName evidence="11">Biopolymer transporter ExbD</fullName>
    </recommendedName>
</protein>
<evidence type="ECO:0000256" key="7">
    <source>
        <dbReference type="RuleBase" id="RU003879"/>
    </source>
</evidence>
<evidence type="ECO:0000256" key="4">
    <source>
        <dbReference type="ARBA" id="ARBA00022692"/>
    </source>
</evidence>
<comment type="similarity">
    <text evidence="2 7">Belongs to the ExbD/TolR family.</text>
</comment>
<keyword evidence="4 7" id="KW-0812">Transmembrane</keyword>